<dbReference type="Pfam" id="PF01638">
    <property type="entry name" value="HxlR"/>
    <property type="match status" value="1"/>
</dbReference>
<reference evidence="6" key="1">
    <citation type="journal article" date="2019" name="Int. J. Syst. Evol. Microbiol.">
        <title>The Global Catalogue of Microorganisms (GCM) 10K type strain sequencing project: providing services to taxonomists for standard genome sequencing and annotation.</title>
        <authorList>
            <consortium name="The Broad Institute Genomics Platform"/>
            <consortium name="The Broad Institute Genome Sequencing Center for Infectious Disease"/>
            <person name="Wu L."/>
            <person name="Ma J."/>
        </authorList>
    </citation>
    <scope>NUCLEOTIDE SEQUENCE [LARGE SCALE GENOMIC DNA]</scope>
    <source>
        <strain evidence="6">KCTC 23917</strain>
    </source>
</reference>
<dbReference type="PANTHER" id="PTHR33204:SF37">
    <property type="entry name" value="HTH-TYPE TRANSCRIPTIONAL REGULATOR YODB"/>
    <property type="match status" value="1"/>
</dbReference>
<evidence type="ECO:0000313" key="5">
    <source>
        <dbReference type="EMBL" id="GGX54535.1"/>
    </source>
</evidence>
<feature type="domain" description="HTH hxlR-type" evidence="4">
    <location>
        <begin position="17"/>
        <end position="108"/>
    </location>
</feature>
<evidence type="ECO:0000256" key="2">
    <source>
        <dbReference type="ARBA" id="ARBA00023125"/>
    </source>
</evidence>
<dbReference type="InterPro" id="IPR036390">
    <property type="entry name" value="WH_DNA-bd_sf"/>
</dbReference>
<dbReference type="Gene3D" id="1.10.10.10">
    <property type="entry name" value="Winged helix-like DNA-binding domain superfamily/Winged helix DNA-binding domain"/>
    <property type="match status" value="1"/>
</dbReference>
<keyword evidence="1" id="KW-0805">Transcription regulation</keyword>
<sequence length="112" mass="12589">MNTPLPKKKVRGSNSGIALMAVFDLLGRKWTMRILWELRAGPQSFRALQDRCDGMSPSVLNDRIKHLSVAKLIYSSPDGYQLSALGNSLMITLDPLRDWADEWEGALNDQTE</sequence>
<proteinExistence type="predicted"/>
<dbReference type="InterPro" id="IPR036388">
    <property type="entry name" value="WH-like_DNA-bd_sf"/>
</dbReference>
<dbReference type="PANTHER" id="PTHR33204">
    <property type="entry name" value="TRANSCRIPTIONAL REGULATOR, MARR FAMILY"/>
    <property type="match status" value="1"/>
</dbReference>
<accession>A0ABQ2Y2J7</accession>
<evidence type="ECO:0000313" key="6">
    <source>
        <dbReference type="Proteomes" id="UP000653343"/>
    </source>
</evidence>
<dbReference type="RefSeq" id="WP_189359149.1">
    <property type="nucleotide sequence ID" value="NZ_BMYU01000014.1"/>
</dbReference>
<keyword evidence="6" id="KW-1185">Reference proteome</keyword>
<dbReference type="EMBL" id="BMYU01000014">
    <property type="protein sequence ID" value="GGX54535.1"/>
    <property type="molecule type" value="Genomic_DNA"/>
</dbReference>
<organism evidence="5 6">
    <name type="scientific">Undibacterium squillarum</name>
    <dbReference type="NCBI Taxonomy" id="1131567"/>
    <lineage>
        <taxon>Bacteria</taxon>
        <taxon>Pseudomonadati</taxon>
        <taxon>Pseudomonadota</taxon>
        <taxon>Betaproteobacteria</taxon>
        <taxon>Burkholderiales</taxon>
        <taxon>Oxalobacteraceae</taxon>
        <taxon>Undibacterium</taxon>
    </lineage>
</organism>
<keyword evidence="2" id="KW-0238">DNA-binding</keyword>
<evidence type="ECO:0000256" key="3">
    <source>
        <dbReference type="ARBA" id="ARBA00023163"/>
    </source>
</evidence>
<dbReference type="Proteomes" id="UP000653343">
    <property type="component" value="Unassembled WGS sequence"/>
</dbReference>
<dbReference type="InterPro" id="IPR002577">
    <property type="entry name" value="HTH_HxlR"/>
</dbReference>
<comment type="caution">
    <text evidence="5">The sequence shown here is derived from an EMBL/GenBank/DDBJ whole genome shotgun (WGS) entry which is preliminary data.</text>
</comment>
<dbReference type="SUPFAM" id="SSF46785">
    <property type="entry name" value="Winged helix' DNA-binding domain"/>
    <property type="match status" value="1"/>
</dbReference>
<evidence type="ECO:0000259" key="4">
    <source>
        <dbReference type="PROSITE" id="PS51118"/>
    </source>
</evidence>
<name>A0ABQ2Y2J7_9BURK</name>
<protein>
    <submittedName>
        <fullName evidence="5">Transcriptional regulator</fullName>
    </submittedName>
</protein>
<evidence type="ECO:0000256" key="1">
    <source>
        <dbReference type="ARBA" id="ARBA00023015"/>
    </source>
</evidence>
<dbReference type="PROSITE" id="PS51118">
    <property type="entry name" value="HTH_HXLR"/>
    <property type="match status" value="1"/>
</dbReference>
<keyword evidence="3" id="KW-0804">Transcription</keyword>
<gene>
    <name evidence="5" type="ORF">GCM10010946_36440</name>
</gene>